<evidence type="ECO:0000256" key="3">
    <source>
        <dbReference type="ARBA" id="ARBA00022448"/>
    </source>
</evidence>
<dbReference type="InterPro" id="IPR000904">
    <property type="entry name" value="Sec7_dom"/>
</dbReference>
<comment type="subcellular location">
    <subcellularLocation>
        <location evidence="2">Cytoplasm</location>
    </subcellularLocation>
    <subcellularLocation>
        <location evidence="1">Membrane</location>
    </subcellularLocation>
</comment>
<evidence type="ECO:0000256" key="4">
    <source>
        <dbReference type="ARBA" id="ARBA00022490"/>
    </source>
</evidence>
<dbReference type="InterPro" id="IPR046455">
    <property type="entry name" value="Sec7/BIG1-like_C"/>
</dbReference>
<dbReference type="InterPro" id="IPR032691">
    <property type="entry name" value="Mon2/Sec7/BIG1-like_HUS"/>
</dbReference>
<dbReference type="InterPro" id="IPR015403">
    <property type="entry name" value="Mon2/Sec7/BIG1-like_HDS"/>
</dbReference>
<dbReference type="Pfam" id="PF12783">
    <property type="entry name" value="Sec7-like_HUS"/>
    <property type="match status" value="1"/>
</dbReference>
<dbReference type="PROSITE" id="PS50190">
    <property type="entry name" value="SEC7"/>
    <property type="match status" value="1"/>
</dbReference>
<organism evidence="9 10">
    <name type="scientific">Porphyridium purpureum</name>
    <name type="common">Red alga</name>
    <name type="synonym">Porphyridium cruentum</name>
    <dbReference type="NCBI Taxonomy" id="35688"/>
    <lineage>
        <taxon>Eukaryota</taxon>
        <taxon>Rhodophyta</taxon>
        <taxon>Bangiophyceae</taxon>
        <taxon>Porphyridiales</taxon>
        <taxon>Porphyridiaceae</taxon>
        <taxon>Porphyridium</taxon>
    </lineage>
</organism>
<feature type="compositionally biased region" description="Low complexity" evidence="7">
    <location>
        <begin position="408"/>
        <end position="426"/>
    </location>
</feature>
<evidence type="ECO:0000313" key="10">
    <source>
        <dbReference type="Proteomes" id="UP000324585"/>
    </source>
</evidence>
<gene>
    <name evidence="9" type="ORF">FVE85_2693</name>
</gene>
<dbReference type="PANTHER" id="PTHR10663">
    <property type="entry name" value="GUANYL-NUCLEOTIDE EXCHANGE FACTOR"/>
    <property type="match status" value="1"/>
</dbReference>
<dbReference type="Pfam" id="PF01369">
    <property type="entry name" value="Sec7"/>
    <property type="match status" value="1"/>
</dbReference>
<feature type="region of interest" description="Disordered" evidence="7">
    <location>
        <begin position="394"/>
        <end position="437"/>
    </location>
</feature>
<feature type="domain" description="SEC7" evidence="8">
    <location>
        <begin position="745"/>
        <end position="937"/>
    </location>
</feature>
<dbReference type="InterPro" id="IPR023394">
    <property type="entry name" value="Sec7_C_sf"/>
</dbReference>
<accession>A0A5J4YUE4</accession>
<dbReference type="Proteomes" id="UP000324585">
    <property type="component" value="Unassembled WGS sequence"/>
</dbReference>
<protein>
    <submittedName>
        <fullName evidence="9">Brefeldin A-inhibited guanine nucleotide-exchange protein 1</fullName>
    </submittedName>
</protein>
<dbReference type="PANTHER" id="PTHR10663:SF375">
    <property type="entry name" value="LD29171P"/>
    <property type="match status" value="1"/>
</dbReference>
<feature type="region of interest" description="Disordered" evidence="7">
    <location>
        <begin position="1005"/>
        <end position="1027"/>
    </location>
</feature>
<dbReference type="Pfam" id="PF09324">
    <property type="entry name" value="Sec7-like_HDS"/>
    <property type="match status" value="1"/>
</dbReference>
<dbReference type="Gene3D" id="1.10.220.20">
    <property type="match status" value="1"/>
</dbReference>
<feature type="compositionally biased region" description="Basic and acidic residues" evidence="7">
    <location>
        <begin position="669"/>
        <end position="698"/>
    </location>
</feature>
<feature type="region of interest" description="Disordered" evidence="7">
    <location>
        <begin position="669"/>
        <end position="743"/>
    </location>
</feature>
<dbReference type="InterPro" id="IPR016024">
    <property type="entry name" value="ARM-type_fold"/>
</dbReference>
<dbReference type="Gene3D" id="1.10.1000.11">
    <property type="entry name" value="Arf Nucleotide-binding Site Opener,domain 2"/>
    <property type="match status" value="1"/>
</dbReference>
<dbReference type="GO" id="GO:0016020">
    <property type="term" value="C:membrane"/>
    <property type="evidence" value="ECO:0007669"/>
    <property type="project" value="UniProtKB-SubCell"/>
</dbReference>
<dbReference type="FunFam" id="1.10.1000.11:FF:000003">
    <property type="entry name" value="Brefeldin A-inhibited guanine nucleotide-exchange protein 1"/>
    <property type="match status" value="1"/>
</dbReference>
<dbReference type="Pfam" id="PF20252">
    <property type="entry name" value="BIG2_C"/>
    <property type="match status" value="1"/>
</dbReference>
<evidence type="ECO:0000256" key="6">
    <source>
        <dbReference type="ARBA" id="ARBA00023136"/>
    </source>
</evidence>
<dbReference type="InterPro" id="IPR035999">
    <property type="entry name" value="Sec7_dom_sf"/>
</dbReference>
<keyword evidence="5" id="KW-0653">Protein transport</keyword>
<dbReference type="EMBL" id="VRMN01000004">
    <property type="protein sequence ID" value="KAA8494452.1"/>
    <property type="molecule type" value="Genomic_DNA"/>
</dbReference>
<dbReference type="SUPFAM" id="SSF48425">
    <property type="entry name" value="Sec7 domain"/>
    <property type="match status" value="1"/>
</dbReference>
<evidence type="ECO:0000313" key="9">
    <source>
        <dbReference type="EMBL" id="KAA8494452.1"/>
    </source>
</evidence>
<dbReference type="GO" id="GO:0015031">
    <property type="term" value="P:protein transport"/>
    <property type="evidence" value="ECO:0007669"/>
    <property type="project" value="UniProtKB-KW"/>
</dbReference>
<dbReference type="InterPro" id="IPR032629">
    <property type="entry name" value="DCB_dom"/>
</dbReference>
<dbReference type="CDD" id="cd00171">
    <property type="entry name" value="Sec7"/>
    <property type="match status" value="1"/>
</dbReference>
<sequence length="2354" mass="257117">MQASMDAQHSGIVAGDEESDTRLGSGDERGVVHEEGGGGGAAGLRSGAPVHEQDEDEEVMDDRGIGPSNAVAQEQDDGESKVYAAVEAMDELRVPVIHAAAQDEHNAHAARTVRVSQERVLALRGIAERLCDKMVKAVTSKRSKPLRDATREVLRAIRDVLAAPSFPEVDKAIARDAPERLVVALEMGFESPKPAVLDICLDILNRLFESQFLGAPVPDMLSLDADVDGEKVRDRMLELGANAVRVPDESVFMRCVQIMLTGFKAFGDKIHGPVLLGCVRSVFNIHLNSKSSSVRGAAKAAISQIVLQVFSGLNQLVDSELDAHGARVGLEPGDAVTAASGVPGAAQQDDFMSLAIQARDPDVVAALLGNVRLTDGFLLFRALCRLCGKNLNGSGGGGEQRSVVDGVSSSTAAPSSSSSGANVHASNPDAISPEDSEKSINVRSRVLSMELIKMVISAGWKVIPFDDRYIHLLKSMLLPSLMTNCLSTYVSVSVIAIELTEEIFSHDVLRPYLKAELAAFLSTVIFRFLEIPSAGSARRRASIRLLRKLCTNPNALAELFVNYDCDLATPSIYSKLTAVLSTLVRRLYATKLAFQSQRHGHTHQLAAAATPRFLSELDRTFPSAFFEPSDEEIWKEGLECLFVCIHSLRQWAHTIEESQRSRVDQVARGVDDCQEKEEHLVDDRKIRADMPNDYESDHASNGGTGVMKFAPQQSQLDTSSRVAASDSPLSSPAQRDSSHAKNKARFVEALRTKKLIEDGRKKFNAKPKAGIAFLLENRVIADSSPTAIASYLRNTDGLDATVLGEYLGEGDAFNIEVMHAYTDTFDFSGLPFDEALRLYLSKFRIPGEAQKIDRIMEKFASCYCKNNDAENRAIFANADTAYVLAYSIIMLNTDAHNAQVKSKMSKEAFLRNNRGINDGQDLDPEYLGGIYDRILSNEIRLSDGVKDKAKNAAQAHGHIQIQGQAQHEIDPAVRARLFQQESEHLLSETRILFQSQNGSRMVKARASADPDTVGIEETGPGESSAGKYFRPQNAQFARLMFEISSETSLDAFALVLDTEEADRAVLGTCLNAFSDALALMNVFGMKRELAQWVAALAKIGLGQTATVRGLQHKNVDAMDLLVKFLNVFVHEDETAHKDHAVFFSMQPSAGTDRDGDANADSQEDFLDLDDTLRCISLLQRARAAARGNPNAYILSTDAALSSPAAHGFVARSNKVTAGGGGARSDATPNAAGGVGGTSAATPMQMGARTMSGARIDLAAADAALVLEEDEIELIFHDSHLLSIQRMRELSKSLVAVAKEELRLHEDSHDSDSHSTQADSQHLSLQRESIMFCLEKIFNVLVLNIESRTRRDWALLWDIFAPFFMSAFASRAQALSVMCLDLFMGLAKVFVLKDELSNYNHQRVFLRPLERVFARSSGARALPVPVRMHVLTLLLAFVNSHAPHLRSGWKSVFAMLSSSAMDKNQVPLNAAFRVLENILETHCKANDTVFLETMNALAAFSRNGTSATVATAALSYLGGVCVDEILSRQETAQHQEDQQPQETLIFSGSAERHVSLWFPLISAFSTAISNETYIVRTEAVALLFRTLRLVQDRFDTEMWALVFKGLLLPVFDPVRQFAVLGGDLAEEEHAHVLEWILSTGNSYLSELSALFVASPSIYNALRAFLPDLLDVFRLWITQRSETVAKEAVATYRVFLKAGAALFSAAEWDSVCAMIETLMRDTLPDELFSPFEAVSKGKVKATQADPGQTTIGHADDRVMGRGEHAIEVDEIAAPIDVSGEQAPPNKGKMDEVATPDRNLGSDDTILASSSATATLGATTAEASVDEKEAVAAATKQIIFKVVRAKCVIQLLLIELIMESLLAVSYLSLTSTQVLRLGDALEHSFQFAKEFNQNLGLRFALWQAGFMSQVPNLITQEVSGLSGLLQILFWLFLDSFKHENFSVSQVQDLRRRLLELCRMSVNTLLGGVSRAGAPMSTSPTALDRIADGVSQQGEVERQQERQKELLSLAPCVVLLVQKMQQLPSSVFDEFFMTLYDQLLDLVQYGPGSTRPAICSLFRTRARGVFLQGSAVHAEAFGRQANRQSTGTIEAPWGTSRAQSSAVAQDEYVGVDLPCGVRIAVYSVELRAELRASSNSSAITASLNKELSEMCVRANASAATDTSARSKTAPVSSLPYANKVVYGARYQFERSLVFLYTTTAAERLLRSLADSSSIASVQLVCDAQTILPGKPQLNSQTGNCVACDAVVVIFDRRLVKQPVVAHQVTRAIARRSVRETLACAGNRMMKKAHGERHKMRGRVVEKYRLGDFEPVFEPVTIRQTRAPVRTVENGDNALYRLSGLVIVAAIARAAEQHVQHEF</sequence>
<dbReference type="SUPFAM" id="SSF48371">
    <property type="entry name" value="ARM repeat"/>
    <property type="match status" value="2"/>
</dbReference>
<feature type="region of interest" description="Disordered" evidence="7">
    <location>
        <begin position="1216"/>
        <end position="1239"/>
    </location>
</feature>
<evidence type="ECO:0000256" key="5">
    <source>
        <dbReference type="ARBA" id="ARBA00022927"/>
    </source>
</evidence>
<dbReference type="SMART" id="SM00222">
    <property type="entry name" value="Sec7"/>
    <property type="match status" value="1"/>
</dbReference>
<evidence type="ECO:0000256" key="1">
    <source>
        <dbReference type="ARBA" id="ARBA00004370"/>
    </source>
</evidence>
<keyword evidence="3" id="KW-0813">Transport</keyword>
<evidence type="ECO:0000256" key="2">
    <source>
        <dbReference type="ARBA" id="ARBA00004496"/>
    </source>
</evidence>
<evidence type="ECO:0000259" key="8">
    <source>
        <dbReference type="PROSITE" id="PS50190"/>
    </source>
</evidence>
<feature type="compositionally biased region" description="Basic and acidic residues" evidence="7">
    <location>
        <begin position="25"/>
        <end position="36"/>
    </location>
</feature>
<dbReference type="GO" id="GO:0005085">
    <property type="term" value="F:guanyl-nucleotide exchange factor activity"/>
    <property type="evidence" value="ECO:0007669"/>
    <property type="project" value="InterPro"/>
</dbReference>
<proteinExistence type="predicted"/>
<dbReference type="OrthoDB" id="18431at2759"/>
<keyword evidence="4" id="KW-0963">Cytoplasm</keyword>
<feature type="compositionally biased region" description="Polar residues" evidence="7">
    <location>
        <begin position="711"/>
        <end position="735"/>
    </location>
</feature>
<comment type="caution">
    <text evidence="9">The sequence shown here is derived from an EMBL/GenBank/DDBJ whole genome shotgun (WGS) entry which is preliminary data.</text>
</comment>
<keyword evidence="6" id="KW-0472">Membrane</keyword>
<keyword evidence="10" id="KW-1185">Reference proteome</keyword>
<feature type="region of interest" description="Disordered" evidence="7">
    <location>
        <begin position="1"/>
        <end position="79"/>
    </location>
</feature>
<reference evidence="10" key="1">
    <citation type="journal article" date="2019" name="Nat. Commun.">
        <title>Expansion of phycobilisome linker gene families in mesophilic red algae.</title>
        <authorList>
            <person name="Lee J."/>
            <person name="Kim D."/>
            <person name="Bhattacharya D."/>
            <person name="Yoon H.S."/>
        </authorList>
    </citation>
    <scope>NUCLEOTIDE SEQUENCE [LARGE SCALE GENOMIC DNA]</scope>
    <source>
        <strain evidence="10">CCMP 1328</strain>
    </source>
</reference>
<dbReference type="GO" id="GO:0032012">
    <property type="term" value="P:regulation of ARF protein signal transduction"/>
    <property type="evidence" value="ECO:0007669"/>
    <property type="project" value="InterPro"/>
</dbReference>
<evidence type="ECO:0000256" key="7">
    <source>
        <dbReference type="SAM" id="MobiDB-lite"/>
    </source>
</evidence>
<name>A0A5J4YUE4_PORPP</name>
<dbReference type="GO" id="GO:0005737">
    <property type="term" value="C:cytoplasm"/>
    <property type="evidence" value="ECO:0007669"/>
    <property type="project" value="UniProtKB-SubCell"/>
</dbReference>
<dbReference type="Pfam" id="PF16213">
    <property type="entry name" value="DCB"/>
    <property type="match status" value="1"/>
</dbReference>